<dbReference type="PROSITE" id="PS51987">
    <property type="entry name" value="GS_CATALYTIC"/>
    <property type="match status" value="1"/>
</dbReference>
<evidence type="ECO:0000256" key="1">
    <source>
        <dbReference type="ARBA" id="ARBA00004496"/>
    </source>
</evidence>
<evidence type="ECO:0000256" key="7">
    <source>
        <dbReference type="ARBA" id="ARBA00022840"/>
    </source>
</evidence>
<dbReference type="GeneID" id="9682514"/>
<feature type="domain" description="GS catalytic" evidence="12">
    <location>
        <begin position="98"/>
        <end position="346"/>
    </location>
</feature>
<feature type="non-terminal residue" evidence="13">
    <location>
        <position position="346"/>
    </location>
</feature>
<dbReference type="Gene3D" id="3.10.20.70">
    <property type="entry name" value="Glutamine synthetase, N-terminal domain"/>
    <property type="match status" value="1"/>
</dbReference>
<comment type="catalytic activity">
    <reaction evidence="10">
        <text>L-glutamate + NH4(+) + ATP = L-glutamine + ADP + phosphate + H(+)</text>
        <dbReference type="Rhea" id="RHEA:16169"/>
        <dbReference type="ChEBI" id="CHEBI:15378"/>
        <dbReference type="ChEBI" id="CHEBI:28938"/>
        <dbReference type="ChEBI" id="CHEBI:29985"/>
        <dbReference type="ChEBI" id="CHEBI:30616"/>
        <dbReference type="ChEBI" id="CHEBI:43474"/>
        <dbReference type="ChEBI" id="CHEBI:58359"/>
        <dbReference type="ChEBI" id="CHEBI:456216"/>
        <dbReference type="EC" id="6.3.1.2"/>
    </reaction>
</comment>
<feature type="domain" description="GS beta-grasp" evidence="11">
    <location>
        <begin position="10"/>
        <end position="90"/>
    </location>
</feature>
<dbReference type="PROSITE" id="PS00181">
    <property type="entry name" value="GLNA_ATP"/>
    <property type="match status" value="1"/>
</dbReference>
<dbReference type="STRING" id="564608.C1MNB4"/>
<dbReference type="GO" id="GO:0004356">
    <property type="term" value="F:glutamine synthetase activity"/>
    <property type="evidence" value="ECO:0007669"/>
    <property type="project" value="UniProtKB-EC"/>
</dbReference>
<evidence type="ECO:0000256" key="8">
    <source>
        <dbReference type="PROSITE-ProRule" id="PRU01330"/>
    </source>
</evidence>
<evidence type="ECO:0000313" key="13">
    <source>
        <dbReference type="EMBL" id="EEH59195.1"/>
    </source>
</evidence>
<dbReference type="InterPro" id="IPR036651">
    <property type="entry name" value="Gln_synt_N_sf"/>
</dbReference>
<dbReference type="KEGG" id="mpp:MICPUCDRAFT_4228"/>
<evidence type="ECO:0000259" key="12">
    <source>
        <dbReference type="PROSITE" id="PS51987"/>
    </source>
</evidence>
<evidence type="ECO:0000256" key="10">
    <source>
        <dbReference type="RuleBase" id="RU004356"/>
    </source>
</evidence>
<dbReference type="InterPro" id="IPR027303">
    <property type="entry name" value="Gln_synth_gly_rich_site"/>
</dbReference>
<dbReference type="Pfam" id="PF00120">
    <property type="entry name" value="Gln-synt_C"/>
    <property type="match status" value="1"/>
</dbReference>
<dbReference type="InterPro" id="IPR050292">
    <property type="entry name" value="Glutamine_Synthetase"/>
</dbReference>
<dbReference type="GO" id="GO:0006542">
    <property type="term" value="P:glutamine biosynthetic process"/>
    <property type="evidence" value="ECO:0007669"/>
    <property type="project" value="InterPro"/>
</dbReference>
<reference evidence="13 14" key="1">
    <citation type="journal article" date="2009" name="Science">
        <title>Green evolution and dynamic adaptations revealed by genomes of the marine picoeukaryotes Micromonas.</title>
        <authorList>
            <person name="Worden A.Z."/>
            <person name="Lee J.H."/>
            <person name="Mock T."/>
            <person name="Rouze P."/>
            <person name="Simmons M.P."/>
            <person name="Aerts A.L."/>
            <person name="Allen A.E."/>
            <person name="Cuvelier M.L."/>
            <person name="Derelle E."/>
            <person name="Everett M.V."/>
            <person name="Foulon E."/>
            <person name="Grimwood J."/>
            <person name="Gundlach H."/>
            <person name="Henrissat B."/>
            <person name="Napoli C."/>
            <person name="McDonald S.M."/>
            <person name="Parker M.S."/>
            <person name="Rombauts S."/>
            <person name="Salamov A."/>
            <person name="Von Dassow P."/>
            <person name="Badger J.H."/>
            <person name="Coutinho P.M."/>
            <person name="Demir E."/>
            <person name="Dubchak I."/>
            <person name="Gentemann C."/>
            <person name="Eikrem W."/>
            <person name="Gready J.E."/>
            <person name="John U."/>
            <person name="Lanier W."/>
            <person name="Lindquist E.A."/>
            <person name="Lucas S."/>
            <person name="Mayer K.F."/>
            <person name="Moreau H."/>
            <person name="Not F."/>
            <person name="Otillar R."/>
            <person name="Panaud O."/>
            <person name="Pangilinan J."/>
            <person name="Paulsen I."/>
            <person name="Piegu B."/>
            <person name="Poliakov A."/>
            <person name="Robbens S."/>
            <person name="Schmutz J."/>
            <person name="Toulza E."/>
            <person name="Wyss T."/>
            <person name="Zelensky A."/>
            <person name="Zhou K."/>
            <person name="Armbrust E.V."/>
            <person name="Bhattacharya D."/>
            <person name="Goodenough U.W."/>
            <person name="Van de Peer Y."/>
            <person name="Grigoriev I.V."/>
        </authorList>
    </citation>
    <scope>NUCLEOTIDE SEQUENCE [LARGE SCALE GENOMIC DNA]</scope>
    <source>
        <strain evidence="13 14">CCMP1545</strain>
    </source>
</reference>
<dbReference type="Proteomes" id="UP000001876">
    <property type="component" value="Unassembled WGS sequence"/>
</dbReference>
<dbReference type="PROSITE" id="PS51986">
    <property type="entry name" value="GS_BETA_GRASP"/>
    <property type="match status" value="1"/>
</dbReference>
<dbReference type="SUPFAM" id="SSF54368">
    <property type="entry name" value="Glutamine synthetase, N-terminal domain"/>
    <property type="match status" value="1"/>
</dbReference>
<keyword evidence="5 10" id="KW-0436">Ligase</keyword>
<sequence length="346" mass="38185">LHLSSLDDKWTVEYIWLGGNDGDLRGKTRTLEGPIRAVSDIPTWNYDGSSTNQAPGIDSEVTLVPRKVYRDPFRAFSPLLVLCDCYEPATRAPLKTNARARAARIFEHPDVACEEPWFGIEQEYTLLDSTTGWPIGWPVGGFPAPQGPYYCGVGKMYGREIAEAHFRACHYAGLDVGGLNAEVMPSQWEFQVGPCVGIDAGDQLWVARYILQRVCELRGDVVVTLDPKPVAGDWNGAGAHANYSTRSMRTPALGGIKEMERAIARLRERHAEHIAAYGSGNERRLTGKHETAAMDEFSYGVADRGASIRIGNESYLARAGYMEDRRPAANMDPYVVTAMLAETTLL</sequence>
<dbReference type="FunFam" id="3.30.590.10:FF:000004">
    <property type="entry name" value="Glutamine synthetase"/>
    <property type="match status" value="1"/>
</dbReference>
<keyword evidence="4" id="KW-0963">Cytoplasm</keyword>
<dbReference type="InterPro" id="IPR008146">
    <property type="entry name" value="Gln_synth_cat_dom"/>
</dbReference>
<evidence type="ECO:0000313" key="14">
    <source>
        <dbReference type="Proteomes" id="UP000001876"/>
    </source>
</evidence>
<dbReference type="PROSITE" id="PS00180">
    <property type="entry name" value="GLNA_1"/>
    <property type="match status" value="1"/>
</dbReference>
<dbReference type="PANTHER" id="PTHR20852">
    <property type="entry name" value="GLUTAMINE SYNTHETASE"/>
    <property type="match status" value="1"/>
</dbReference>
<dbReference type="GO" id="GO:0005737">
    <property type="term" value="C:cytoplasm"/>
    <property type="evidence" value="ECO:0007669"/>
    <property type="project" value="UniProtKB-SubCell"/>
</dbReference>
<evidence type="ECO:0000256" key="4">
    <source>
        <dbReference type="ARBA" id="ARBA00022490"/>
    </source>
</evidence>
<dbReference type="Gene3D" id="3.30.590.10">
    <property type="entry name" value="Glutamine synthetase/guanido kinase, catalytic domain"/>
    <property type="match status" value="1"/>
</dbReference>
<evidence type="ECO:0000256" key="5">
    <source>
        <dbReference type="ARBA" id="ARBA00022598"/>
    </source>
</evidence>
<dbReference type="EC" id="6.3.1.2" evidence="3 10"/>
<dbReference type="eggNOG" id="KOG0683">
    <property type="taxonomic scope" value="Eukaryota"/>
</dbReference>
<dbReference type="InterPro" id="IPR014746">
    <property type="entry name" value="Gln_synth/guanido_kin_cat_dom"/>
</dbReference>
<gene>
    <name evidence="13" type="ORF">MICPUCDRAFT_4228</name>
</gene>
<organism evidence="14">
    <name type="scientific">Micromonas pusilla (strain CCMP1545)</name>
    <name type="common">Picoplanktonic green alga</name>
    <dbReference type="NCBI Taxonomy" id="564608"/>
    <lineage>
        <taxon>Eukaryota</taxon>
        <taxon>Viridiplantae</taxon>
        <taxon>Chlorophyta</taxon>
        <taxon>Mamiellophyceae</taxon>
        <taxon>Mamiellales</taxon>
        <taxon>Mamiellaceae</taxon>
        <taxon>Micromonas</taxon>
    </lineage>
</organism>
<evidence type="ECO:0000259" key="11">
    <source>
        <dbReference type="PROSITE" id="PS51986"/>
    </source>
</evidence>
<dbReference type="EMBL" id="GG663737">
    <property type="protein sequence ID" value="EEH59195.1"/>
    <property type="molecule type" value="Genomic_DNA"/>
</dbReference>
<dbReference type="InterPro" id="IPR008147">
    <property type="entry name" value="Gln_synt_N"/>
</dbReference>
<accession>C1MNB4</accession>
<dbReference type="AlphaFoldDB" id="C1MNB4"/>
<dbReference type="SMART" id="SM01230">
    <property type="entry name" value="Gln-synt_C"/>
    <property type="match status" value="1"/>
</dbReference>
<dbReference type="RefSeq" id="XP_003057550.1">
    <property type="nucleotide sequence ID" value="XM_003057504.1"/>
</dbReference>
<dbReference type="PANTHER" id="PTHR20852:SF93">
    <property type="entry name" value="GLUTAMINE SYNTHETASE CYTOSOLIC ISOZYME 1-1"/>
    <property type="match status" value="1"/>
</dbReference>
<evidence type="ECO:0000256" key="2">
    <source>
        <dbReference type="ARBA" id="ARBA00009897"/>
    </source>
</evidence>
<proteinExistence type="inferred from homology"/>
<dbReference type="OMA" id="HAVACLY"/>
<dbReference type="GO" id="GO:0005524">
    <property type="term" value="F:ATP binding"/>
    <property type="evidence" value="ECO:0007669"/>
    <property type="project" value="UniProtKB-KW"/>
</dbReference>
<evidence type="ECO:0000256" key="3">
    <source>
        <dbReference type="ARBA" id="ARBA00012937"/>
    </source>
</evidence>
<dbReference type="SUPFAM" id="SSF55931">
    <property type="entry name" value="Glutamine synthetase/guanido kinase"/>
    <property type="match status" value="1"/>
</dbReference>
<dbReference type="OrthoDB" id="1936100at2759"/>
<protein>
    <recommendedName>
        <fullName evidence="3 10">Glutamine synthetase</fullName>
        <ecNumber evidence="3 10">6.3.1.2</ecNumber>
    </recommendedName>
</protein>
<evidence type="ECO:0000256" key="6">
    <source>
        <dbReference type="ARBA" id="ARBA00022741"/>
    </source>
</evidence>
<evidence type="ECO:0000256" key="9">
    <source>
        <dbReference type="RuleBase" id="RU000384"/>
    </source>
</evidence>
<comment type="similarity">
    <text evidence="2 8 9">Belongs to the glutamine synthetase family.</text>
</comment>
<keyword evidence="7 10" id="KW-0067">ATP-binding</keyword>
<dbReference type="InterPro" id="IPR027302">
    <property type="entry name" value="Gln_synth_N_conserv_site"/>
</dbReference>
<name>C1MNB4_MICPC</name>
<feature type="non-terminal residue" evidence="13">
    <location>
        <position position="1"/>
    </location>
</feature>
<keyword evidence="14" id="KW-1185">Reference proteome</keyword>
<comment type="subcellular location">
    <subcellularLocation>
        <location evidence="1">Cytoplasm</location>
    </subcellularLocation>
</comment>
<keyword evidence="6 10" id="KW-0547">Nucleotide-binding</keyword>